<protein>
    <submittedName>
        <fullName evidence="2">Uncharacterized protein</fullName>
    </submittedName>
</protein>
<evidence type="ECO:0000313" key="2">
    <source>
        <dbReference type="EMBL" id="KKK99651.1"/>
    </source>
</evidence>
<gene>
    <name evidence="2" type="ORF">LCGC14_2630610</name>
</gene>
<dbReference type="EMBL" id="LAZR01045113">
    <property type="protein sequence ID" value="KKK99651.1"/>
    <property type="molecule type" value="Genomic_DNA"/>
</dbReference>
<accession>A0A0F9CST1</accession>
<feature type="region of interest" description="Disordered" evidence="1">
    <location>
        <begin position="1"/>
        <end position="45"/>
    </location>
</feature>
<dbReference type="AlphaFoldDB" id="A0A0F9CST1"/>
<comment type="caution">
    <text evidence="2">The sequence shown here is derived from an EMBL/GenBank/DDBJ whole genome shotgun (WGS) entry which is preliminary data.</text>
</comment>
<sequence>MKKKRKPPAKLCGANKTDGSGKCKQPAGWGTGTGRGRCKKHGGNTRAHKVKAQREAAEEAVAVYGLPIEIDPTDALLEEVWRSSGIVRYLDQVIRAKTPDELAAKPSLVIWHLQERRHYVAVSVAAIRAGIEAKRVALAERHGVMCAQVIRAVFEEKGIADDADVPAMVRRHLTSIDGGKA</sequence>
<reference evidence="2" key="1">
    <citation type="journal article" date="2015" name="Nature">
        <title>Complex archaea that bridge the gap between prokaryotes and eukaryotes.</title>
        <authorList>
            <person name="Spang A."/>
            <person name="Saw J.H."/>
            <person name="Jorgensen S.L."/>
            <person name="Zaremba-Niedzwiedzka K."/>
            <person name="Martijn J."/>
            <person name="Lind A.E."/>
            <person name="van Eijk R."/>
            <person name="Schleper C."/>
            <person name="Guy L."/>
            <person name="Ettema T.J."/>
        </authorList>
    </citation>
    <scope>NUCLEOTIDE SEQUENCE</scope>
</reference>
<evidence type="ECO:0000256" key="1">
    <source>
        <dbReference type="SAM" id="MobiDB-lite"/>
    </source>
</evidence>
<organism evidence="2">
    <name type="scientific">marine sediment metagenome</name>
    <dbReference type="NCBI Taxonomy" id="412755"/>
    <lineage>
        <taxon>unclassified sequences</taxon>
        <taxon>metagenomes</taxon>
        <taxon>ecological metagenomes</taxon>
    </lineage>
</organism>
<name>A0A0F9CST1_9ZZZZ</name>
<proteinExistence type="predicted"/>
<feature type="compositionally biased region" description="Basic residues" evidence="1">
    <location>
        <begin position="36"/>
        <end position="45"/>
    </location>
</feature>